<evidence type="ECO:0000313" key="2">
    <source>
        <dbReference type="Proteomes" id="UP000784294"/>
    </source>
</evidence>
<evidence type="ECO:0000313" key="1">
    <source>
        <dbReference type="EMBL" id="VEL36932.1"/>
    </source>
</evidence>
<dbReference type="OrthoDB" id="8939548at2759"/>
<dbReference type="Proteomes" id="UP000784294">
    <property type="component" value="Unassembled WGS sequence"/>
</dbReference>
<organism evidence="1 2">
    <name type="scientific">Protopolystoma xenopodis</name>
    <dbReference type="NCBI Taxonomy" id="117903"/>
    <lineage>
        <taxon>Eukaryota</taxon>
        <taxon>Metazoa</taxon>
        <taxon>Spiralia</taxon>
        <taxon>Lophotrochozoa</taxon>
        <taxon>Platyhelminthes</taxon>
        <taxon>Monogenea</taxon>
        <taxon>Polyopisthocotylea</taxon>
        <taxon>Polystomatidea</taxon>
        <taxon>Polystomatidae</taxon>
        <taxon>Protopolystoma</taxon>
    </lineage>
</organism>
<keyword evidence="2" id="KW-1185">Reference proteome</keyword>
<reference evidence="1" key="1">
    <citation type="submission" date="2018-11" db="EMBL/GenBank/DDBJ databases">
        <authorList>
            <consortium name="Pathogen Informatics"/>
        </authorList>
    </citation>
    <scope>NUCLEOTIDE SEQUENCE</scope>
</reference>
<gene>
    <name evidence="1" type="ORF">PXEA_LOCUS30372</name>
</gene>
<proteinExistence type="predicted"/>
<sequence length="222" mass="24784">MSSLLFSSVLKSSFLFSFDVFSSLFFSSDVLSSVLISSFLFSSDFHAYGDHSQINYLRMQHRTASQELEFLCDGTVVYGSPTPDVDKIDYSRATAFRATALLAHNYRVIDLAAGERRPADEEFVDKLVYRDAIGRPDVSVLVEHDGCQSQRHGYREAGHGFSITVDAITSVGHDFSFSPFKPTSLQFIPTSYPGDASRDNSCWPLVIRTGGSHFTTFQFTHE</sequence>
<dbReference type="AlphaFoldDB" id="A0A448XHV4"/>
<protein>
    <submittedName>
        <fullName evidence="1">Uncharacterized protein</fullName>
    </submittedName>
</protein>
<accession>A0A448XHV4</accession>
<name>A0A448XHV4_9PLAT</name>
<dbReference type="EMBL" id="CAAALY010253579">
    <property type="protein sequence ID" value="VEL36932.1"/>
    <property type="molecule type" value="Genomic_DNA"/>
</dbReference>
<comment type="caution">
    <text evidence="1">The sequence shown here is derived from an EMBL/GenBank/DDBJ whole genome shotgun (WGS) entry which is preliminary data.</text>
</comment>
<dbReference type="Gene3D" id="2.60.120.1000">
    <property type="match status" value="1"/>
</dbReference>